<protein>
    <submittedName>
        <fullName evidence="2">Uncharacterized protein</fullName>
    </submittedName>
</protein>
<evidence type="ECO:0000256" key="1">
    <source>
        <dbReference type="SAM" id="MobiDB-lite"/>
    </source>
</evidence>
<name>A0ABN9DNB8_9NEOB</name>
<gene>
    <name evidence="2" type="ORF">SPARVUS_LOCUS7864828</name>
</gene>
<organism evidence="2 3">
    <name type="scientific">Staurois parvus</name>
    <dbReference type="NCBI Taxonomy" id="386267"/>
    <lineage>
        <taxon>Eukaryota</taxon>
        <taxon>Metazoa</taxon>
        <taxon>Chordata</taxon>
        <taxon>Craniata</taxon>
        <taxon>Vertebrata</taxon>
        <taxon>Euteleostomi</taxon>
        <taxon>Amphibia</taxon>
        <taxon>Batrachia</taxon>
        <taxon>Anura</taxon>
        <taxon>Neobatrachia</taxon>
        <taxon>Ranoidea</taxon>
        <taxon>Ranidae</taxon>
        <taxon>Staurois</taxon>
    </lineage>
</organism>
<evidence type="ECO:0000313" key="2">
    <source>
        <dbReference type="EMBL" id="CAI9574029.1"/>
    </source>
</evidence>
<comment type="caution">
    <text evidence="2">The sequence shown here is derived from an EMBL/GenBank/DDBJ whole genome shotgun (WGS) entry which is preliminary data.</text>
</comment>
<feature type="region of interest" description="Disordered" evidence="1">
    <location>
        <begin position="38"/>
        <end position="57"/>
    </location>
</feature>
<reference evidence="2" key="1">
    <citation type="submission" date="2023-05" db="EMBL/GenBank/DDBJ databases">
        <authorList>
            <person name="Stuckert A."/>
        </authorList>
    </citation>
    <scope>NUCLEOTIDE SEQUENCE</scope>
</reference>
<evidence type="ECO:0000313" key="3">
    <source>
        <dbReference type="Proteomes" id="UP001162483"/>
    </source>
</evidence>
<keyword evidence="3" id="KW-1185">Reference proteome</keyword>
<feature type="region of interest" description="Disordered" evidence="1">
    <location>
        <begin position="1"/>
        <end position="23"/>
    </location>
</feature>
<sequence length="57" mass="6129">MSNLPPAPVRPDVTGTGTRKPDARIGLRRWPGMLQGAHCGSKGLGKRCRDSLSNTAW</sequence>
<accession>A0ABN9DNB8</accession>
<dbReference type="EMBL" id="CATNWA010014622">
    <property type="protein sequence ID" value="CAI9574029.1"/>
    <property type="molecule type" value="Genomic_DNA"/>
</dbReference>
<proteinExistence type="predicted"/>
<dbReference type="Proteomes" id="UP001162483">
    <property type="component" value="Unassembled WGS sequence"/>
</dbReference>